<comment type="caution">
    <text evidence="3">The sequence shown here is derived from an EMBL/GenBank/DDBJ whole genome shotgun (WGS) entry which is preliminary data.</text>
</comment>
<name>A0A839SME4_9PROT</name>
<sequence length="161" mass="18755">MNAMTQTIKGMALGVLSAFALSVALPSDAAADRGEDRRSDRYQSQHGNHDYDRRRDHDRSGDRRYHRRHDHDGKHGRYERGRRHHNGYGYYGGHHNHGHGYGHGYAYGHSKKCHKVVTKGYWRGHPAKIGGIQCYDRYGRGYISDRSRYLIKYLFIGYSYR</sequence>
<organism evidence="3 4">
    <name type="scientific">Limibacillus halophilus</name>
    <dbReference type="NCBI Taxonomy" id="1579333"/>
    <lineage>
        <taxon>Bacteria</taxon>
        <taxon>Pseudomonadati</taxon>
        <taxon>Pseudomonadota</taxon>
        <taxon>Alphaproteobacteria</taxon>
        <taxon>Rhodospirillales</taxon>
        <taxon>Rhodovibrionaceae</taxon>
        <taxon>Limibacillus</taxon>
    </lineage>
</organism>
<reference evidence="3 4" key="1">
    <citation type="submission" date="2020-08" db="EMBL/GenBank/DDBJ databases">
        <title>Genomic Encyclopedia of Type Strains, Phase III (KMG-III): the genomes of soil and plant-associated and newly described type strains.</title>
        <authorList>
            <person name="Whitman W."/>
        </authorList>
    </citation>
    <scope>NUCLEOTIDE SEQUENCE [LARGE SCALE GENOMIC DNA]</scope>
    <source>
        <strain evidence="3 4">CECT 8803</strain>
    </source>
</reference>
<feature type="region of interest" description="Disordered" evidence="1">
    <location>
        <begin position="28"/>
        <end position="84"/>
    </location>
</feature>
<dbReference type="AlphaFoldDB" id="A0A839SME4"/>
<proteinExistence type="predicted"/>
<dbReference type="RefSeq" id="WP_183414885.1">
    <property type="nucleotide sequence ID" value="NZ_JACHXA010000001.1"/>
</dbReference>
<dbReference type="EMBL" id="JACHXA010000001">
    <property type="protein sequence ID" value="MBB3064067.1"/>
    <property type="molecule type" value="Genomic_DNA"/>
</dbReference>
<feature type="signal peptide" evidence="2">
    <location>
        <begin position="1"/>
        <end position="29"/>
    </location>
</feature>
<feature type="chain" id="PRO_5032854165" evidence="2">
    <location>
        <begin position="30"/>
        <end position="161"/>
    </location>
</feature>
<keyword evidence="2" id="KW-0732">Signal</keyword>
<dbReference type="Proteomes" id="UP000581135">
    <property type="component" value="Unassembled WGS sequence"/>
</dbReference>
<protein>
    <submittedName>
        <fullName evidence="3">Uncharacterized protein</fullName>
    </submittedName>
</protein>
<evidence type="ECO:0000313" key="3">
    <source>
        <dbReference type="EMBL" id="MBB3064067.1"/>
    </source>
</evidence>
<evidence type="ECO:0000313" key="4">
    <source>
        <dbReference type="Proteomes" id="UP000581135"/>
    </source>
</evidence>
<keyword evidence="4" id="KW-1185">Reference proteome</keyword>
<gene>
    <name evidence="3" type="ORF">FHR98_000332</name>
</gene>
<accession>A0A839SME4</accession>
<feature type="compositionally biased region" description="Basic and acidic residues" evidence="1">
    <location>
        <begin position="30"/>
        <end position="63"/>
    </location>
</feature>
<feature type="compositionally biased region" description="Basic and acidic residues" evidence="1">
    <location>
        <begin position="70"/>
        <end position="79"/>
    </location>
</feature>
<evidence type="ECO:0000256" key="2">
    <source>
        <dbReference type="SAM" id="SignalP"/>
    </source>
</evidence>
<evidence type="ECO:0000256" key="1">
    <source>
        <dbReference type="SAM" id="MobiDB-lite"/>
    </source>
</evidence>